<keyword evidence="3" id="KW-1185">Reference proteome</keyword>
<evidence type="ECO:0000313" key="3">
    <source>
        <dbReference type="Proteomes" id="UP001162483"/>
    </source>
</evidence>
<protein>
    <recommendedName>
        <fullName evidence="4">Krueppel-like factor 12</fullName>
    </recommendedName>
</protein>
<dbReference type="EMBL" id="CATNWA010014224">
    <property type="protein sequence ID" value="CAI9569234.1"/>
    <property type="molecule type" value="Genomic_DNA"/>
</dbReference>
<name>A0ABN9D9J6_9NEOB</name>
<proteinExistence type="predicted"/>
<comment type="caution">
    <text evidence="2">The sequence shown here is derived from an EMBL/GenBank/DDBJ whole genome shotgun (WGS) entry which is preliminary data.</text>
</comment>
<evidence type="ECO:0000313" key="2">
    <source>
        <dbReference type="EMBL" id="CAI9569234.1"/>
    </source>
</evidence>
<organism evidence="2 3">
    <name type="scientific">Staurois parvus</name>
    <dbReference type="NCBI Taxonomy" id="386267"/>
    <lineage>
        <taxon>Eukaryota</taxon>
        <taxon>Metazoa</taxon>
        <taxon>Chordata</taxon>
        <taxon>Craniata</taxon>
        <taxon>Vertebrata</taxon>
        <taxon>Euteleostomi</taxon>
        <taxon>Amphibia</taxon>
        <taxon>Batrachia</taxon>
        <taxon>Anura</taxon>
        <taxon>Neobatrachia</taxon>
        <taxon>Ranoidea</taxon>
        <taxon>Ranidae</taxon>
        <taxon>Staurois</taxon>
    </lineage>
</organism>
<reference evidence="2" key="1">
    <citation type="submission" date="2023-05" db="EMBL/GenBank/DDBJ databases">
        <authorList>
            <person name="Stuckert A."/>
        </authorList>
    </citation>
    <scope>NUCLEOTIDE SEQUENCE</scope>
</reference>
<feature type="region of interest" description="Disordered" evidence="1">
    <location>
        <begin position="1"/>
        <end position="76"/>
    </location>
</feature>
<dbReference type="Proteomes" id="UP001162483">
    <property type="component" value="Unassembled WGS sequence"/>
</dbReference>
<sequence length="215" mass="22331">MEAVPLLNNVKAEPPEDLLATDHFQTQTEPVDLSINKARTSPRGVSSSPLSIATSAASPSNSSSSSSCPVSSPTVITSVPSTASVPTVLTPGPLVASASGVGGQQFLHIIHPVPPSSPMNLQSSKLSHVHRIPVVVQSVPVVYTAVRSPGSMNSTIVVPLLEDGRSHLKAHMDPRGLSPRQIKSDSDDDDLPNVTLDSVNETGSTALSIARAVQE</sequence>
<evidence type="ECO:0000256" key="1">
    <source>
        <dbReference type="SAM" id="MobiDB-lite"/>
    </source>
</evidence>
<feature type="region of interest" description="Disordered" evidence="1">
    <location>
        <begin position="169"/>
        <end position="200"/>
    </location>
</feature>
<gene>
    <name evidence="2" type="ORF">SPARVUS_LOCUS6888973</name>
</gene>
<feature type="compositionally biased region" description="Low complexity" evidence="1">
    <location>
        <begin position="51"/>
        <end position="76"/>
    </location>
</feature>
<accession>A0ABN9D9J6</accession>
<evidence type="ECO:0008006" key="4">
    <source>
        <dbReference type="Google" id="ProtNLM"/>
    </source>
</evidence>
<feature type="compositionally biased region" description="Polar residues" evidence="1">
    <location>
        <begin position="37"/>
        <end position="50"/>
    </location>
</feature>